<dbReference type="FunFam" id="2.40.70.10:FF:000004">
    <property type="entry name" value="Pepsin A"/>
    <property type="match status" value="1"/>
</dbReference>
<evidence type="ECO:0000256" key="12">
    <source>
        <dbReference type="SAM" id="SignalP"/>
    </source>
</evidence>
<evidence type="ECO:0000256" key="4">
    <source>
        <dbReference type="ARBA" id="ARBA00022670"/>
    </source>
</evidence>
<dbReference type="GO" id="GO:0004190">
    <property type="term" value="F:aspartic-type endopeptidase activity"/>
    <property type="evidence" value="ECO:0007669"/>
    <property type="project" value="UniProtKB-KW"/>
</dbReference>
<feature type="non-terminal residue" evidence="14">
    <location>
        <position position="357"/>
    </location>
</feature>
<evidence type="ECO:0000259" key="13">
    <source>
        <dbReference type="PROSITE" id="PS51767"/>
    </source>
</evidence>
<dbReference type="GO" id="GO:0006508">
    <property type="term" value="P:proteolysis"/>
    <property type="evidence" value="ECO:0007669"/>
    <property type="project" value="UniProtKB-KW"/>
</dbReference>
<proteinExistence type="inferred from homology"/>
<feature type="active site" evidence="9">
    <location>
        <position position="89"/>
    </location>
</feature>
<dbReference type="PROSITE" id="PS51767">
    <property type="entry name" value="PEPTIDASE_A1"/>
    <property type="match status" value="1"/>
</dbReference>
<keyword evidence="7 11" id="KW-0378">Hydrolase</keyword>
<dbReference type="Proteomes" id="UP000520535">
    <property type="component" value="Unassembled WGS sequence"/>
</dbReference>
<keyword evidence="8 10" id="KW-1015">Disulfide bond</keyword>
<dbReference type="InterPro" id="IPR033121">
    <property type="entry name" value="PEPTIDASE_A1"/>
</dbReference>
<dbReference type="InterPro" id="IPR012848">
    <property type="entry name" value="Aspartic_peptidase_N"/>
</dbReference>
<keyword evidence="5 11" id="KW-0064">Aspartyl protease</keyword>
<reference evidence="14 15" key="1">
    <citation type="submission" date="2019-09" db="EMBL/GenBank/DDBJ databases">
        <title>Bird 10,000 Genomes (B10K) Project - Family phase.</title>
        <authorList>
            <person name="Zhang G."/>
        </authorList>
    </citation>
    <scope>NUCLEOTIDE SEQUENCE [LARGE SCALE GENOMIC DNA]</scope>
    <source>
        <strain evidence="14">B10K-DU-012-52</strain>
    </source>
</reference>
<dbReference type="EC" id="3.4.23.1" evidence="3"/>
<comment type="function">
    <text evidence="1">Shows particularly broad specificity; although bonds involving phenylalanine and leucine are preferred, many others are also cleaved to some extent.</text>
</comment>
<evidence type="ECO:0000256" key="8">
    <source>
        <dbReference type="ARBA" id="ARBA00023157"/>
    </source>
</evidence>
<dbReference type="Gene3D" id="2.40.70.10">
    <property type="entry name" value="Acid Proteases"/>
    <property type="match status" value="2"/>
</dbReference>
<comment type="caution">
    <text evidence="14">The sequence shown here is derived from an EMBL/GenBank/DDBJ whole genome shotgun (WGS) entry which is preliminary data.</text>
</comment>
<dbReference type="Pfam" id="PF07966">
    <property type="entry name" value="A1_Propeptide"/>
    <property type="match status" value="1"/>
</dbReference>
<evidence type="ECO:0000256" key="11">
    <source>
        <dbReference type="RuleBase" id="RU000454"/>
    </source>
</evidence>
<dbReference type="PANTHER" id="PTHR47966:SF22">
    <property type="entry name" value="PEPSIN A-3-RELATED"/>
    <property type="match status" value="1"/>
</dbReference>
<dbReference type="Gene3D" id="6.10.140.60">
    <property type="match status" value="1"/>
</dbReference>
<dbReference type="EMBL" id="VYZX01010015">
    <property type="protein sequence ID" value="NXS55043.1"/>
    <property type="molecule type" value="Genomic_DNA"/>
</dbReference>
<dbReference type="InterPro" id="IPR001461">
    <property type="entry name" value="Aspartic_peptidase_A1"/>
</dbReference>
<feature type="disulfide bond" evidence="10">
    <location>
        <begin position="263"/>
        <end position="267"/>
    </location>
</feature>
<dbReference type="SUPFAM" id="SSF50630">
    <property type="entry name" value="Acid proteases"/>
    <property type="match status" value="1"/>
</dbReference>
<dbReference type="GO" id="GO:0007586">
    <property type="term" value="P:digestion"/>
    <property type="evidence" value="ECO:0007669"/>
    <property type="project" value="UniProtKB-KW"/>
</dbReference>
<evidence type="ECO:0000256" key="3">
    <source>
        <dbReference type="ARBA" id="ARBA00011924"/>
    </source>
</evidence>
<name>A0A7L2VAJ3_9AVES</name>
<keyword evidence="12" id="KW-0732">Signal</keyword>
<keyword evidence="15" id="KW-1185">Reference proteome</keyword>
<evidence type="ECO:0000256" key="10">
    <source>
        <dbReference type="PIRSR" id="PIRSR601461-2"/>
    </source>
</evidence>
<evidence type="ECO:0000256" key="9">
    <source>
        <dbReference type="PIRSR" id="PIRSR601461-1"/>
    </source>
</evidence>
<evidence type="ECO:0000256" key="6">
    <source>
        <dbReference type="ARBA" id="ARBA00022757"/>
    </source>
</evidence>
<feature type="disulfide bond" evidence="10">
    <location>
        <begin position="102"/>
        <end position="107"/>
    </location>
</feature>
<protein>
    <recommendedName>
        <fullName evidence="3">pepsin A</fullName>
        <ecNumber evidence="3">3.4.23.1</ecNumber>
    </recommendedName>
</protein>
<dbReference type="InterPro" id="IPR001969">
    <property type="entry name" value="Aspartic_peptidase_AS"/>
</dbReference>
<sequence>MKLLLLLALVALARCHSYRVPLHRGKSMRQALEENGLLDAYLEQHPYNPASKFYPLGPSTEPMQNYMDNEYFGTIYIGTPRQMFTVIMDTGSANLWVPSVYCKSMSCSNHHRFNPNISSTFVPTNDSLSITYGTGSMTGILGYDTVTVGGLVVKNQIFGLATDEPGTIFYYSPFDGIMGLAFPSISSSNATPVFDNMMAQDLVKKDLFSVYLSRHGMGGSFVLFGDTDPLYTMNGITWVSLSAETYWQITMDSFSVGQNTVGCSNSCQAILDTGTSLLVVPNNVLSKIQKALGANSNGQISCLRAFTLPNIVFHINGTSFPVPPSSYVIWRGLSCSLAFEGMDIPTEEGELWILGDV</sequence>
<evidence type="ECO:0000313" key="15">
    <source>
        <dbReference type="Proteomes" id="UP000520535"/>
    </source>
</evidence>
<dbReference type="InterPro" id="IPR021109">
    <property type="entry name" value="Peptidase_aspartic_dom_sf"/>
</dbReference>
<evidence type="ECO:0000256" key="2">
    <source>
        <dbReference type="ARBA" id="ARBA00007447"/>
    </source>
</evidence>
<gene>
    <name evidence="14" type="primary">Pga_0</name>
    <name evidence="14" type="ORF">BRALEP_R05356</name>
</gene>
<feature type="active site" evidence="9">
    <location>
        <position position="272"/>
    </location>
</feature>
<evidence type="ECO:0000256" key="5">
    <source>
        <dbReference type="ARBA" id="ARBA00022750"/>
    </source>
</evidence>
<feature type="domain" description="Peptidase A1" evidence="13">
    <location>
        <begin position="71"/>
        <end position="357"/>
    </location>
</feature>
<feature type="signal peptide" evidence="12">
    <location>
        <begin position="1"/>
        <end position="15"/>
    </location>
</feature>
<evidence type="ECO:0000256" key="1">
    <source>
        <dbReference type="ARBA" id="ARBA00002318"/>
    </source>
</evidence>
<keyword evidence="6" id="KW-0222">Digestion</keyword>
<dbReference type="AlphaFoldDB" id="A0A7L2VAJ3"/>
<dbReference type="Pfam" id="PF00026">
    <property type="entry name" value="Asp"/>
    <property type="match status" value="1"/>
</dbReference>
<organism evidence="14 15">
    <name type="scientific">Brachypteracias leptosomus</name>
    <name type="common">short-legged ground-roller</name>
    <dbReference type="NCBI Taxonomy" id="135165"/>
    <lineage>
        <taxon>Eukaryota</taxon>
        <taxon>Metazoa</taxon>
        <taxon>Chordata</taxon>
        <taxon>Craniata</taxon>
        <taxon>Vertebrata</taxon>
        <taxon>Euteleostomi</taxon>
        <taxon>Archelosauria</taxon>
        <taxon>Archosauria</taxon>
        <taxon>Dinosauria</taxon>
        <taxon>Saurischia</taxon>
        <taxon>Theropoda</taxon>
        <taxon>Coelurosauria</taxon>
        <taxon>Aves</taxon>
        <taxon>Neognathae</taxon>
        <taxon>Neoaves</taxon>
        <taxon>Telluraves</taxon>
        <taxon>Coraciimorphae</taxon>
        <taxon>Coraciiformes</taxon>
        <taxon>Brachypteraciidae</taxon>
        <taxon>Brachypteracias</taxon>
    </lineage>
</organism>
<accession>A0A7L2VAJ3</accession>
<feature type="chain" id="PRO_5029728358" description="pepsin A" evidence="12">
    <location>
        <begin position="16"/>
        <end position="357"/>
    </location>
</feature>
<dbReference type="PROSITE" id="PS00141">
    <property type="entry name" value="ASP_PROTEASE"/>
    <property type="match status" value="1"/>
</dbReference>
<comment type="similarity">
    <text evidence="2 11">Belongs to the peptidase A1 family.</text>
</comment>
<dbReference type="PRINTS" id="PR00792">
    <property type="entry name" value="PEPSIN"/>
</dbReference>
<keyword evidence="4 11" id="KW-0645">Protease</keyword>
<evidence type="ECO:0000313" key="14">
    <source>
        <dbReference type="EMBL" id="NXS55043.1"/>
    </source>
</evidence>
<dbReference type="OrthoDB" id="771136at2759"/>
<feature type="non-terminal residue" evidence="14">
    <location>
        <position position="1"/>
    </location>
</feature>
<dbReference type="PANTHER" id="PTHR47966">
    <property type="entry name" value="BETA-SITE APP-CLEAVING ENZYME, ISOFORM A-RELATED"/>
    <property type="match status" value="1"/>
</dbReference>
<evidence type="ECO:0000256" key="7">
    <source>
        <dbReference type="ARBA" id="ARBA00022801"/>
    </source>
</evidence>